<dbReference type="EMBL" id="UZAF01019340">
    <property type="protein sequence ID" value="VDO59292.1"/>
    <property type="molecule type" value="Genomic_DNA"/>
</dbReference>
<proteinExistence type="predicted"/>
<keyword evidence="1" id="KW-1133">Transmembrane helix</keyword>
<protein>
    <submittedName>
        <fullName evidence="4">DC_STAMP domain-containing protein</fullName>
    </submittedName>
</protein>
<dbReference type="AlphaFoldDB" id="A0A0N4WWW6"/>
<feature type="transmembrane region" description="Helical" evidence="1">
    <location>
        <begin position="6"/>
        <end position="27"/>
    </location>
</feature>
<reference evidence="2 3" key="2">
    <citation type="submission" date="2018-11" db="EMBL/GenBank/DDBJ databases">
        <authorList>
            <consortium name="Pathogen Informatics"/>
        </authorList>
    </citation>
    <scope>NUCLEOTIDE SEQUENCE [LARGE SCALE GENOMIC DNA]</scope>
    <source>
        <strain evidence="2 3">MHpl1</strain>
    </source>
</reference>
<evidence type="ECO:0000313" key="4">
    <source>
        <dbReference type="WBParaSite" id="HPLM_0001626801-mRNA-1"/>
    </source>
</evidence>
<sequence length="124" mass="15086">MYRDAFILFMGFHHVFVVVAVLVFHFFRDRQFLRTQNILLTKHEQFSEMLFDKSAEMSRRDKAEIVTIPNFYDKLEEYFSMYTIRDDKDKRYVRCSFGFAVFFVQYSQKSYCHSVKTLLLIMIL</sequence>
<dbReference type="Proteomes" id="UP000268014">
    <property type="component" value="Unassembled WGS sequence"/>
</dbReference>
<keyword evidence="1" id="KW-0812">Transmembrane</keyword>
<keyword evidence="3" id="KW-1185">Reference proteome</keyword>
<evidence type="ECO:0000313" key="2">
    <source>
        <dbReference type="EMBL" id="VDO59292.1"/>
    </source>
</evidence>
<accession>A0A0N4WWW6</accession>
<gene>
    <name evidence="2" type="ORF">HPLM_LOCUS16260</name>
</gene>
<keyword evidence="1" id="KW-0472">Membrane</keyword>
<evidence type="ECO:0000313" key="3">
    <source>
        <dbReference type="Proteomes" id="UP000268014"/>
    </source>
</evidence>
<organism evidence="4">
    <name type="scientific">Haemonchus placei</name>
    <name type="common">Barber's pole worm</name>
    <dbReference type="NCBI Taxonomy" id="6290"/>
    <lineage>
        <taxon>Eukaryota</taxon>
        <taxon>Metazoa</taxon>
        <taxon>Ecdysozoa</taxon>
        <taxon>Nematoda</taxon>
        <taxon>Chromadorea</taxon>
        <taxon>Rhabditida</taxon>
        <taxon>Rhabditina</taxon>
        <taxon>Rhabditomorpha</taxon>
        <taxon>Strongyloidea</taxon>
        <taxon>Trichostrongylidae</taxon>
        <taxon>Haemonchus</taxon>
    </lineage>
</organism>
<name>A0A0N4WWW6_HAEPC</name>
<evidence type="ECO:0000256" key="1">
    <source>
        <dbReference type="SAM" id="Phobius"/>
    </source>
</evidence>
<dbReference type="WBParaSite" id="HPLM_0001626801-mRNA-1">
    <property type="protein sequence ID" value="HPLM_0001626801-mRNA-1"/>
    <property type="gene ID" value="HPLM_0001626801"/>
</dbReference>
<reference evidence="4" key="1">
    <citation type="submission" date="2017-02" db="UniProtKB">
        <authorList>
            <consortium name="WormBaseParasite"/>
        </authorList>
    </citation>
    <scope>IDENTIFICATION</scope>
</reference>